<dbReference type="CDD" id="cd02674">
    <property type="entry name" value="Peptidase_C19R"/>
    <property type="match status" value="1"/>
</dbReference>
<dbReference type="InterPro" id="IPR001394">
    <property type="entry name" value="Peptidase_C19_UCH"/>
</dbReference>
<dbReference type="SUPFAM" id="SSF52821">
    <property type="entry name" value="Rhodanese/Cell cycle control phosphatase"/>
    <property type="match status" value="1"/>
</dbReference>
<gene>
    <name evidence="11" type="ORF">BD324DRAFT_613498</name>
</gene>
<evidence type="ECO:0000256" key="1">
    <source>
        <dbReference type="ARBA" id="ARBA00000707"/>
    </source>
</evidence>
<keyword evidence="7" id="KW-0788">Thiol protease</keyword>
<dbReference type="GO" id="GO:0016579">
    <property type="term" value="P:protein deubiquitination"/>
    <property type="evidence" value="ECO:0007669"/>
    <property type="project" value="InterPro"/>
</dbReference>
<dbReference type="GO" id="GO:0006508">
    <property type="term" value="P:proteolysis"/>
    <property type="evidence" value="ECO:0007669"/>
    <property type="project" value="UniProtKB-KW"/>
</dbReference>
<feature type="compositionally biased region" description="Basic and acidic residues" evidence="8">
    <location>
        <begin position="111"/>
        <end position="120"/>
    </location>
</feature>
<name>A0A1Y1UT33_9TREE</name>
<feature type="compositionally biased region" description="Polar residues" evidence="8">
    <location>
        <begin position="215"/>
        <end position="224"/>
    </location>
</feature>
<feature type="domain" description="USP" evidence="10">
    <location>
        <begin position="927"/>
        <end position="1278"/>
    </location>
</feature>
<dbReference type="InParanoid" id="A0A1Y1UT33"/>
<feature type="compositionally biased region" description="Polar residues" evidence="8">
    <location>
        <begin position="139"/>
        <end position="152"/>
    </location>
</feature>
<keyword evidence="6" id="KW-0378">Hydrolase</keyword>
<dbReference type="PROSITE" id="PS00972">
    <property type="entry name" value="USP_1"/>
    <property type="match status" value="1"/>
</dbReference>
<evidence type="ECO:0000256" key="6">
    <source>
        <dbReference type="ARBA" id="ARBA00022801"/>
    </source>
</evidence>
<dbReference type="GeneID" id="33556310"/>
<dbReference type="InterPro" id="IPR050185">
    <property type="entry name" value="Ub_carboxyl-term_hydrolase"/>
</dbReference>
<evidence type="ECO:0000256" key="7">
    <source>
        <dbReference type="ARBA" id="ARBA00022807"/>
    </source>
</evidence>
<feature type="region of interest" description="Disordered" evidence="8">
    <location>
        <begin position="722"/>
        <end position="750"/>
    </location>
</feature>
<proteinExistence type="inferred from homology"/>
<evidence type="ECO:0000256" key="3">
    <source>
        <dbReference type="ARBA" id="ARBA00012759"/>
    </source>
</evidence>
<feature type="region of interest" description="Disordered" evidence="8">
    <location>
        <begin position="165"/>
        <end position="555"/>
    </location>
</feature>
<dbReference type="PROSITE" id="PS50206">
    <property type="entry name" value="RHODANESE_3"/>
    <property type="match status" value="1"/>
</dbReference>
<dbReference type="Gene3D" id="3.40.250.10">
    <property type="entry name" value="Rhodanese-like domain"/>
    <property type="match status" value="1"/>
</dbReference>
<dbReference type="PANTHER" id="PTHR21646">
    <property type="entry name" value="UBIQUITIN CARBOXYL-TERMINAL HYDROLASE"/>
    <property type="match status" value="1"/>
</dbReference>
<dbReference type="InterPro" id="IPR038765">
    <property type="entry name" value="Papain-like_cys_pep_sf"/>
</dbReference>
<evidence type="ECO:0000256" key="2">
    <source>
        <dbReference type="ARBA" id="ARBA00009085"/>
    </source>
</evidence>
<dbReference type="GO" id="GO:0004843">
    <property type="term" value="F:cysteine-type deubiquitinase activity"/>
    <property type="evidence" value="ECO:0007669"/>
    <property type="project" value="UniProtKB-EC"/>
</dbReference>
<feature type="region of interest" description="Disordered" evidence="8">
    <location>
        <begin position="111"/>
        <end position="152"/>
    </location>
</feature>
<feature type="compositionally biased region" description="Basic and acidic residues" evidence="8">
    <location>
        <begin position="403"/>
        <end position="416"/>
    </location>
</feature>
<organism evidence="11 12">
    <name type="scientific">Kockovaella imperatae</name>
    <dbReference type="NCBI Taxonomy" id="4999"/>
    <lineage>
        <taxon>Eukaryota</taxon>
        <taxon>Fungi</taxon>
        <taxon>Dikarya</taxon>
        <taxon>Basidiomycota</taxon>
        <taxon>Agaricomycotina</taxon>
        <taxon>Tremellomycetes</taxon>
        <taxon>Tremellales</taxon>
        <taxon>Cuniculitremaceae</taxon>
        <taxon>Kockovaella</taxon>
    </lineage>
</organism>
<dbReference type="Proteomes" id="UP000193218">
    <property type="component" value="Unassembled WGS sequence"/>
</dbReference>
<feature type="compositionally biased region" description="Basic and acidic residues" evidence="8">
    <location>
        <begin position="344"/>
        <end position="354"/>
    </location>
</feature>
<dbReference type="PROSITE" id="PS50235">
    <property type="entry name" value="USP_3"/>
    <property type="match status" value="1"/>
</dbReference>
<feature type="domain" description="Rhodanese" evidence="9">
    <location>
        <begin position="570"/>
        <end position="706"/>
    </location>
</feature>
<dbReference type="InterPro" id="IPR018200">
    <property type="entry name" value="USP_CS"/>
</dbReference>
<evidence type="ECO:0000259" key="9">
    <source>
        <dbReference type="PROSITE" id="PS50206"/>
    </source>
</evidence>
<protein>
    <recommendedName>
        <fullName evidence="3">ubiquitinyl hydrolase 1</fullName>
        <ecNumber evidence="3">3.4.19.12</ecNumber>
    </recommendedName>
</protein>
<feature type="compositionally biased region" description="Polar residues" evidence="8">
    <location>
        <begin position="265"/>
        <end position="319"/>
    </location>
</feature>
<dbReference type="Gene3D" id="1.20.58.80">
    <property type="entry name" value="Phosphotransferase system, lactose/cellobiose-type IIA subunit"/>
    <property type="match status" value="1"/>
</dbReference>
<feature type="compositionally biased region" description="Polar residues" evidence="8">
    <location>
        <begin position="121"/>
        <end position="131"/>
    </location>
</feature>
<feature type="region of interest" description="Disordered" evidence="8">
    <location>
        <begin position="783"/>
        <end position="843"/>
    </location>
</feature>
<dbReference type="OrthoDB" id="292964at2759"/>
<dbReference type="RefSeq" id="XP_021874849.1">
    <property type="nucleotide sequence ID" value="XM_022014502.1"/>
</dbReference>
<comment type="similarity">
    <text evidence="2">Belongs to the peptidase C19 family.</text>
</comment>
<keyword evidence="12" id="KW-1185">Reference proteome</keyword>
<dbReference type="SUPFAM" id="SSF54001">
    <property type="entry name" value="Cysteine proteinases"/>
    <property type="match status" value="1"/>
</dbReference>
<dbReference type="InterPro" id="IPR028889">
    <property type="entry name" value="USP"/>
</dbReference>
<evidence type="ECO:0000256" key="8">
    <source>
        <dbReference type="SAM" id="MobiDB-lite"/>
    </source>
</evidence>
<dbReference type="Gene3D" id="3.90.70.10">
    <property type="entry name" value="Cysteine proteinases"/>
    <property type="match status" value="1"/>
</dbReference>
<evidence type="ECO:0000313" key="12">
    <source>
        <dbReference type="Proteomes" id="UP000193218"/>
    </source>
</evidence>
<evidence type="ECO:0000259" key="10">
    <source>
        <dbReference type="PROSITE" id="PS50235"/>
    </source>
</evidence>
<dbReference type="InterPro" id="IPR001763">
    <property type="entry name" value="Rhodanese-like_dom"/>
</dbReference>
<dbReference type="PANTHER" id="PTHR21646:SF95">
    <property type="entry name" value="UBIQUITIN CARBOXYL-TERMINAL HYDROLASE 4-RELATED"/>
    <property type="match status" value="1"/>
</dbReference>
<evidence type="ECO:0000256" key="5">
    <source>
        <dbReference type="ARBA" id="ARBA00022786"/>
    </source>
</evidence>
<feature type="compositionally biased region" description="Basic and acidic residues" evidence="8">
    <location>
        <begin position="450"/>
        <end position="461"/>
    </location>
</feature>
<keyword evidence="4" id="KW-0645">Protease</keyword>
<dbReference type="STRING" id="4999.A0A1Y1UT33"/>
<accession>A0A1Y1UT33</accession>
<reference evidence="11 12" key="1">
    <citation type="submission" date="2017-03" db="EMBL/GenBank/DDBJ databases">
        <title>Widespread Adenine N6-methylation of Active Genes in Fungi.</title>
        <authorList>
            <consortium name="DOE Joint Genome Institute"/>
            <person name="Mondo S.J."/>
            <person name="Dannebaum R.O."/>
            <person name="Kuo R.C."/>
            <person name="Louie K.B."/>
            <person name="Bewick A.J."/>
            <person name="Labutti K."/>
            <person name="Haridas S."/>
            <person name="Kuo A."/>
            <person name="Salamov A."/>
            <person name="Ahrendt S.R."/>
            <person name="Lau R."/>
            <person name="Bowen B.P."/>
            <person name="Lipzen A."/>
            <person name="Sullivan W."/>
            <person name="Andreopoulos W.B."/>
            <person name="Clum A."/>
            <person name="Lindquist E."/>
            <person name="Daum C."/>
            <person name="Northen T.R."/>
            <person name="Ramamoorthy G."/>
            <person name="Schmitz R.J."/>
            <person name="Gryganskyi A."/>
            <person name="Culley D."/>
            <person name="Magnuson J."/>
            <person name="James T.Y."/>
            <person name="O'Malley M.A."/>
            <person name="Stajich J.E."/>
            <person name="Spatafora J.W."/>
            <person name="Visel A."/>
            <person name="Grigoriev I.V."/>
        </authorList>
    </citation>
    <scope>NUCLEOTIDE SEQUENCE [LARGE SCALE GENOMIC DNA]</scope>
    <source>
        <strain evidence="11 12">NRRL Y-17943</strain>
    </source>
</reference>
<dbReference type="EC" id="3.4.19.12" evidence="3"/>
<dbReference type="InterPro" id="IPR036873">
    <property type="entry name" value="Rhodanese-like_dom_sf"/>
</dbReference>
<comment type="caution">
    <text evidence="11">The sequence shown here is derived from an EMBL/GenBank/DDBJ whole genome shotgun (WGS) entry which is preliminary data.</text>
</comment>
<dbReference type="PROSITE" id="PS00973">
    <property type="entry name" value="USP_2"/>
    <property type="match status" value="1"/>
</dbReference>
<dbReference type="Pfam" id="PF00443">
    <property type="entry name" value="UCH"/>
    <property type="match status" value="1"/>
</dbReference>
<dbReference type="EMBL" id="NBSH01000001">
    <property type="protein sequence ID" value="ORX41170.1"/>
    <property type="molecule type" value="Genomic_DNA"/>
</dbReference>
<dbReference type="AlphaFoldDB" id="A0A1Y1UT33"/>
<feature type="compositionally biased region" description="Low complexity" evidence="8">
    <location>
        <begin position="807"/>
        <end position="824"/>
    </location>
</feature>
<sequence length="1280" mass="142222">MPSTTEDHPLHGMSLTELQSLAKDLPDVLDLSPKEWFEKARHAADKAVLAERWKRKEEMFVEYIRACQCYQNTRVHPKYAEEKKKDLHWTNRVKEFQEMYESFLQRAKEVKDALKDKESHQPNGASHVGSSHTDRPNMPDTQSNNGPDTKTIGSIADRMRALQGAGMESGPSNLRGSTQRGIPDSKSSTGGSTVTAGVGAHGLARRAGQVDGPQAKSTSSTGQSENHRPKPIVPPKPQALKQHGSPAADQQNHPQNSATSSSATQGQTRQYRSATSPTQPESPSFQRPTLQSHHSGPTHSHRSVSPSRSQGPTTPSSPHRSMKSPLASPTKVVSTPPPHASRSHSTDEVNDFEKAFPSLSDFGKQFELSDEPPPIMGTIFEDSEAPHGRSNRSGSIPGPKPGGPREPRKGSFRKDTDEEISFPSVPNFPDIPSAPTHKPNDLPPPPSDANDLKKPHGDPPKAFHPPSPDLGSELKRSASTPNVATLMDDDEKMFPVAPTEVSKPVPPPMPEALRKHRANGSGSSAQPTSIPGGNPKPESSRPLPTHFEKPRFPLTNSIEPDTIRTYLLNPAVDVLFLDVRPEEEYKISHVGEEYEERGAKVTVVWMDPTVLCRDGMTSAKLEDALSLSPEVQRKAFEKRNKYDVVVVYDSKSKSWPRKETGSTIPPLARLWEIIYEQEFSKKLERTPVLLSGGYATWVEFIKGRAAKHAADYARMTAMAQANGHGVKSPKLPNGYTHERSSSRPLSGDMTAKRVNRDMPVYQSSQYAKNITDSFGYAPQSMTGDSAYQRTASGRPYVTSPTALPLASHSPSKSTSSYSANQPSAIAPPPQASIRPGPGSRRRSDFVEHENQSYPGYASPPSRSSVDYPQAHALAKVPQPPPPAQSHSFDRYDTRPAVVRSGSIRGLDLVSREGDEVRYWNSVALGLTGLKNLGNTCYMNSTIQCLSATFPFTSYFLDGSYKRSINVNNPLGMKGALANAFAELLKAMWKEDYTFLSPVTFRKGIINFAHQFSGTDQHDSQEFLSFVLDGLHEDLNRIKQKPPPIEMTPEREAALETLPPEVASEKEWQIYRRRDDSFIVDLFQGQYRNRLECLTCHKTSTTYDTFMYLSLPVPTNKKHVILQELIDEFVSSEMLEKDDAWNCPRCKVPRTASKTLTLSRLPPILLIQLKRFYTKDGMFWNKSETPVIYPVNSMDLTRYLPSHQMTGKEDLDDPRTQNAPFKYDLYGVTNHMGSLSSGHYTCYVKSSKGWMFCEDSRITPARENDVVSRPAYILFYKRVRV</sequence>
<feature type="compositionally biased region" description="Low complexity" evidence="8">
    <location>
        <begin position="187"/>
        <end position="198"/>
    </location>
</feature>
<feature type="compositionally biased region" description="Polar residues" evidence="8">
    <location>
        <begin position="170"/>
        <end position="180"/>
    </location>
</feature>
<keyword evidence="5" id="KW-0833">Ubl conjugation pathway</keyword>
<evidence type="ECO:0000313" key="11">
    <source>
        <dbReference type="EMBL" id="ORX41170.1"/>
    </source>
</evidence>
<evidence type="ECO:0000256" key="4">
    <source>
        <dbReference type="ARBA" id="ARBA00022670"/>
    </source>
</evidence>
<comment type="catalytic activity">
    <reaction evidence="1">
        <text>Thiol-dependent hydrolysis of ester, thioester, amide, peptide and isopeptide bonds formed by the C-terminal Gly of ubiquitin (a 76-residue protein attached to proteins as an intracellular targeting signal).</text>
        <dbReference type="EC" id="3.4.19.12"/>
    </reaction>
</comment>
<feature type="compositionally biased region" description="Polar residues" evidence="8">
    <location>
        <begin position="520"/>
        <end position="531"/>
    </location>
</feature>